<dbReference type="OMA" id="RKSAMMG"/>
<evidence type="ECO:0000259" key="9">
    <source>
        <dbReference type="PROSITE" id="PS50850"/>
    </source>
</evidence>
<proteinExistence type="predicted"/>
<keyword evidence="8" id="KW-0732">Signal</keyword>
<reference evidence="10 11" key="2">
    <citation type="journal article" date="2008" name="Nature">
        <title>The Phaeodactylum genome reveals the evolutionary history of diatom genomes.</title>
        <authorList>
            <person name="Bowler C."/>
            <person name="Allen A.E."/>
            <person name="Badger J.H."/>
            <person name="Grimwood J."/>
            <person name="Jabbari K."/>
            <person name="Kuo A."/>
            <person name="Maheswari U."/>
            <person name="Martens C."/>
            <person name="Maumus F."/>
            <person name="Otillar R.P."/>
            <person name="Rayko E."/>
            <person name="Salamov A."/>
            <person name="Vandepoele K."/>
            <person name="Beszteri B."/>
            <person name="Gruber A."/>
            <person name="Heijde M."/>
            <person name="Katinka M."/>
            <person name="Mock T."/>
            <person name="Valentin K."/>
            <person name="Verret F."/>
            <person name="Berges J.A."/>
            <person name="Brownlee C."/>
            <person name="Cadoret J.P."/>
            <person name="Chiovitti A."/>
            <person name="Choi C.J."/>
            <person name="Coesel S."/>
            <person name="De Martino A."/>
            <person name="Detter J.C."/>
            <person name="Durkin C."/>
            <person name="Falciatore A."/>
            <person name="Fournet J."/>
            <person name="Haruta M."/>
            <person name="Huysman M.J."/>
            <person name="Jenkins B.D."/>
            <person name="Jiroutova K."/>
            <person name="Jorgensen R.E."/>
            <person name="Joubert Y."/>
            <person name="Kaplan A."/>
            <person name="Kroger N."/>
            <person name="Kroth P.G."/>
            <person name="La Roche J."/>
            <person name="Lindquist E."/>
            <person name="Lommer M."/>
            <person name="Martin-Jezequel V."/>
            <person name="Lopez P.J."/>
            <person name="Lucas S."/>
            <person name="Mangogna M."/>
            <person name="McGinnis K."/>
            <person name="Medlin L.K."/>
            <person name="Montsant A."/>
            <person name="Oudot-Le Secq M.P."/>
            <person name="Napoli C."/>
            <person name="Obornik M."/>
            <person name="Parker M.S."/>
            <person name="Petit J.L."/>
            <person name="Porcel B.M."/>
            <person name="Poulsen N."/>
            <person name="Robison M."/>
            <person name="Rychlewski L."/>
            <person name="Rynearson T.A."/>
            <person name="Schmutz J."/>
            <person name="Shapiro H."/>
            <person name="Siaut M."/>
            <person name="Stanley M."/>
            <person name="Sussman M.R."/>
            <person name="Taylor A.R."/>
            <person name="Vardi A."/>
            <person name="von Dassow P."/>
            <person name="Vyverman W."/>
            <person name="Willis A."/>
            <person name="Wyrwicz L.S."/>
            <person name="Rokhsar D.S."/>
            <person name="Weissenbach J."/>
            <person name="Armbrust E.V."/>
            <person name="Green B.R."/>
            <person name="Van de Peer Y."/>
            <person name="Grigoriev I.V."/>
        </authorList>
    </citation>
    <scope>NUCLEOTIDE SEQUENCE [LARGE SCALE GENOMIC DNA]</scope>
    <source>
        <strain evidence="10 11">CCMP1335</strain>
    </source>
</reference>
<dbReference type="Pfam" id="PF07690">
    <property type="entry name" value="MFS_1"/>
    <property type="match status" value="1"/>
</dbReference>
<keyword evidence="4 7" id="KW-0812">Transmembrane</keyword>
<evidence type="ECO:0000256" key="2">
    <source>
        <dbReference type="ARBA" id="ARBA00022448"/>
    </source>
</evidence>
<dbReference type="AlphaFoldDB" id="B8CAM2"/>
<keyword evidence="3" id="KW-1003">Cell membrane</keyword>
<dbReference type="Proteomes" id="UP000001449">
    <property type="component" value="Chromosome 12"/>
</dbReference>
<dbReference type="KEGG" id="tps:THAPSDRAFT_263924"/>
<dbReference type="EMBL" id="CM000647">
    <property type="protein sequence ID" value="EED89532.1"/>
    <property type="molecule type" value="Genomic_DNA"/>
</dbReference>
<evidence type="ECO:0000256" key="5">
    <source>
        <dbReference type="ARBA" id="ARBA00022989"/>
    </source>
</evidence>
<protein>
    <submittedName>
        <fullName evidence="10">Transporter</fullName>
    </submittedName>
</protein>
<feature type="non-terminal residue" evidence="10">
    <location>
        <position position="167"/>
    </location>
</feature>
<keyword evidence="6 7" id="KW-0472">Membrane</keyword>
<name>B8CAM2_THAPS</name>
<feature type="transmembrane region" description="Helical" evidence="7">
    <location>
        <begin position="127"/>
        <end position="148"/>
    </location>
</feature>
<dbReference type="PANTHER" id="PTHR23517">
    <property type="entry name" value="RESISTANCE PROTEIN MDTM, PUTATIVE-RELATED-RELATED"/>
    <property type="match status" value="1"/>
</dbReference>
<dbReference type="PaxDb" id="35128-Thaps263924"/>
<dbReference type="InParanoid" id="B8CAM2"/>
<feature type="transmembrane region" description="Helical" evidence="7">
    <location>
        <begin position="30"/>
        <end position="50"/>
    </location>
</feature>
<reference evidence="10 11" key="1">
    <citation type="journal article" date="2004" name="Science">
        <title>The genome of the diatom Thalassiosira pseudonana: ecology, evolution, and metabolism.</title>
        <authorList>
            <person name="Armbrust E.V."/>
            <person name="Berges J.A."/>
            <person name="Bowler C."/>
            <person name="Green B.R."/>
            <person name="Martinez D."/>
            <person name="Putnam N.H."/>
            <person name="Zhou S."/>
            <person name="Allen A.E."/>
            <person name="Apt K.E."/>
            <person name="Bechner M."/>
            <person name="Brzezinski M.A."/>
            <person name="Chaal B.K."/>
            <person name="Chiovitti A."/>
            <person name="Davis A.K."/>
            <person name="Demarest M.S."/>
            <person name="Detter J.C."/>
            <person name="Glavina T."/>
            <person name="Goodstein D."/>
            <person name="Hadi M.Z."/>
            <person name="Hellsten U."/>
            <person name="Hildebrand M."/>
            <person name="Jenkins B.D."/>
            <person name="Jurka J."/>
            <person name="Kapitonov V.V."/>
            <person name="Kroger N."/>
            <person name="Lau W.W."/>
            <person name="Lane T.W."/>
            <person name="Larimer F.W."/>
            <person name="Lippmeier J.C."/>
            <person name="Lucas S."/>
            <person name="Medina M."/>
            <person name="Montsant A."/>
            <person name="Obornik M."/>
            <person name="Parker M.S."/>
            <person name="Palenik B."/>
            <person name="Pazour G.J."/>
            <person name="Richardson P.M."/>
            <person name="Rynearson T.A."/>
            <person name="Saito M.A."/>
            <person name="Schwartz D.C."/>
            <person name="Thamatrakoln K."/>
            <person name="Valentin K."/>
            <person name="Vardi A."/>
            <person name="Wilkerson F.P."/>
            <person name="Rokhsar D.S."/>
        </authorList>
    </citation>
    <scope>NUCLEOTIDE SEQUENCE [LARGE SCALE GENOMIC DNA]</scope>
    <source>
        <strain evidence="10 11">CCMP1335</strain>
    </source>
</reference>
<dbReference type="PROSITE" id="PS50850">
    <property type="entry name" value="MFS"/>
    <property type="match status" value="1"/>
</dbReference>
<evidence type="ECO:0000256" key="8">
    <source>
        <dbReference type="SAM" id="SignalP"/>
    </source>
</evidence>
<sequence>FTLLLFSQFILFLGVGAVIPAIPIYGQSIGLSSTSNGIVIAAPAVALLLMSRMSGEFADRGRKSAMMGGMALIALFDVGTALSNSLPSLLLARLGLGVGRGFAEAGERGMLTDLANQAPQIRGRALAMQQACIALGIAIGAPLGGAIVEEFGIRSAFLCVSGAAVVA</sequence>
<evidence type="ECO:0000256" key="4">
    <source>
        <dbReference type="ARBA" id="ARBA00022692"/>
    </source>
</evidence>
<dbReference type="Gene3D" id="1.20.1250.20">
    <property type="entry name" value="MFS general substrate transporter like domains"/>
    <property type="match status" value="1"/>
</dbReference>
<feature type="non-terminal residue" evidence="10">
    <location>
        <position position="1"/>
    </location>
</feature>
<dbReference type="SUPFAM" id="SSF103473">
    <property type="entry name" value="MFS general substrate transporter"/>
    <property type="match status" value="1"/>
</dbReference>
<accession>B8CAM2</accession>
<dbReference type="InterPro" id="IPR036259">
    <property type="entry name" value="MFS_trans_sf"/>
</dbReference>
<keyword evidence="11" id="KW-1185">Reference proteome</keyword>
<keyword evidence="2" id="KW-0813">Transport</keyword>
<feature type="transmembrane region" description="Helical" evidence="7">
    <location>
        <begin position="71"/>
        <end position="92"/>
    </location>
</feature>
<feature type="signal peptide" evidence="8">
    <location>
        <begin position="1"/>
        <end position="17"/>
    </location>
</feature>
<dbReference type="InterPro" id="IPR050171">
    <property type="entry name" value="MFS_Transporters"/>
</dbReference>
<dbReference type="InterPro" id="IPR011701">
    <property type="entry name" value="MFS"/>
</dbReference>
<dbReference type="GO" id="GO:0005886">
    <property type="term" value="C:plasma membrane"/>
    <property type="evidence" value="ECO:0007669"/>
    <property type="project" value="UniProtKB-SubCell"/>
</dbReference>
<evidence type="ECO:0000313" key="11">
    <source>
        <dbReference type="Proteomes" id="UP000001449"/>
    </source>
</evidence>
<dbReference type="GO" id="GO:0022857">
    <property type="term" value="F:transmembrane transporter activity"/>
    <property type="evidence" value="ECO:0007669"/>
    <property type="project" value="InterPro"/>
</dbReference>
<evidence type="ECO:0000256" key="1">
    <source>
        <dbReference type="ARBA" id="ARBA00004651"/>
    </source>
</evidence>
<dbReference type="GeneID" id="7443175"/>
<keyword evidence="5 7" id="KW-1133">Transmembrane helix</keyword>
<evidence type="ECO:0000256" key="7">
    <source>
        <dbReference type="SAM" id="Phobius"/>
    </source>
</evidence>
<dbReference type="PANTHER" id="PTHR23517:SF13">
    <property type="entry name" value="MAJOR FACILITATOR SUPERFAMILY MFS_1"/>
    <property type="match status" value="1"/>
</dbReference>
<organism evidence="10 11">
    <name type="scientific">Thalassiosira pseudonana</name>
    <name type="common">Marine diatom</name>
    <name type="synonym">Cyclotella nana</name>
    <dbReference type="NCBI Taxonomy" id="35128"/>
    <lineage>
        <taxon>Eukaryota</taxon>
        <taxon>Sar</taxon>
        <taxon>Stramenopiles</taxon>
        <taxon>Ochrophyta</taxon>
        <taxon>Bacillariophyta</taxon>
        <taxon>Coscinodiscophyceae</taxon>
        <taxon>Thalassiosirophycidae</taxon>
        <taxon>Thalassiosirales</taxon>
        <taxon>Thalassiosiraceae</taxon>
        <taxon>Thalassiosira</taxon>
    </lineage>
</organism>
<feature type="chain" id="PRO_5002869934" evidence="8">
    <location>
        <begin position="18"/>
        <end position="167"/>
    </location>
</feature>
<evidence type="ECO:0000256" key="3">
    <source>
        <dbReference type="ARBA" id="ARBA00022475"/>
    </source>
</evidence>
<dbReference type="eggNOG" id="ENOG502S1B8">
    <property type="taxonomic scope" value="Eukaryota"/>
</dbReference>
<dbReference type="RefSeq" id="XP_002293071.1">
    <property type="nucleotide sequence ID" value="XM_002293035.1"/>
</dbReference>
<evidence type="ECO:0000313" key="10">
    <source>
        <dbReference type="EMBL" id="EED89532.1"/>
    </source>
</evidence>
<comment type="subcellular location">
    <subcellularLocation>
        <location evidence="1">Cell membrane</location>
        <topology evidence="1">Multi-pass membrane protein</topology>
    </subcellularLocation>
</comment>
<dbReference type="HOGENOM" id="CLU_1598914_0_0_1"/>
<gene>
    <name evidence="10" type="ORF">THAPSDRAFT_263924</name>
</gene>
<feature type="domain" description="Major facilitator superfamily (MFS) profile" evidence="9">
    <location>
        <begin position="1"/>
        <end position="167"/>
    </location>
</feature>
<dbReference type="InterPro" id="IPR020846">
    <property type="entry name" value="MFS_dom"/>
</dbReference>
<evidence type="ECO:0000256" key="6">
    <source>
        <dbReference type="ARBA" id="ARBA00023136"/>
    </source>
</evidence>
<dbReference type="STRING" id="35128.B8CAM2"/>